<reference evidence="2 3" key="1">
    <citation type="submission" date="2019-08" db="EMBL/GenBank/DDBJ databases">
        <authorList>
            <person name="Guy L."/>
        </authorList>
    </citation>
    <scope>NUCLEOTIDE SEQUENCE [LARGE SCALE GENOMIC DNA]</scope>
    <source>
        <strain evidence="2 3">SGT-108</strain>
    </source>
</reference>
<dbReference type="InterPro" id="IPR051532">
    <property type="entry name" value="Ester_Hydrolysis_Enzymes"/>
</dbReference>
<sequence length="190" mass="20709">MLAENTILILGDSLSSGYGIEPGKNWVALLKQRLTDRHYPYQVINASISGDTTSDGLSRLPGLLKQYHPAVTIIEMGGNDGLRGLQITVIKSNLLKLIQLAVQAKSQVLLLGVRMPPNYGHVYTQGFNDIFSGLAKDNSIHVIPEFLKGVDEDPNLMQPDGIHPNALAQAILLDNVWPVLVKLLGPPTRN</sequence>
<dbReference type="PANTHER" id="PTHR30383:SF24">
    <property type="entry name" value="THIOESTERASE 1_PROTEASE 1_LYSOPHOSPHOLIPASE L1"/>
    <property type="match status" value="1"/>
</dbReference>
<feature type="domain" description="SGNH hydrolase-type esterase" evidence="1">
    <location>
        <begin position="9"/>
        <end position="170"/>
    </location>
</feature>
<name>A0A5E4PLF4_9COXI</name>
<dbReference type="PANTHER" id="PTHR30383">
    <property type="entry name" value="THIOESTERASE 1/PROTEASE 1/LYSOPHOSPHOLIPASE L1"/>
    <property type="match status" value="1"/>
</dbReference>
<evidence type="ECO:0000313" key="3">
    <source>
        <dbReference type="Proteomes" id="UP000324194"/>
    </source>
</evidence>
<keyword evidence="3" id="KW-1185">Reference proteome</keyword>
<dbReference type="GO" id="GO:0004622">
    <property type="term" value="F:phosphatidylcholine lysophospholipase activity"/>
    <property type="evidence" value="ECO:0007669"/>
    <property type="project" value="TreeGrafter"/>
</dbReference>
<gene>
    <name evidence="2" type="primary">tesA</name>
    <name evidence="2" type="ORF">AQUSIP_24700</name>
</gene>
<dbReference type="EMBL" id="LR699120">
    <property type="protein sequence ID" value="VVC77143.1"/>
    <property type="molecule type" value="Genomic_DNA"/>
</dbReference>
<dbReference type="CDD" id="cd01822">
    <property type="entry name" value="Lysophospholipase_L1_like"/>
    <property type="match status" value="1"/>
</dbReference>
<evidence type="ECO:0000313" key="2">
    <source>
        <dbReference type="EMBL" id="VVC77143.1"/>
    </source>
</evidence>
<dbReference type="InterPro" id="IPR036514">
    <property type="entry name" value="SGNH_hydro_sf"/>
</dbReference>
<protein>
    <submittedName>
        <fullName evidence="2">Esterase TesA</fullName>
    </submittedName>
</protein>
<accession>A0A5E4PLF4</accession>
<organism evidence="2 3">
    <name type="scientific">Aquicella siphonis</name>
    <dbReference type="NCBI Taxonomy" id="254247"/>
    <lineage>
        <taxon>Bacteria</taxon>
        <taxon>Pseudomonadati</taxon>
        <taxon>Pseudomonadota</taxon>
        <taxon>Gammaproteobacteria</taxon>
        <taxon>Legionellales</taxon>
        <taxon>Coxiellaceae</taxon>
        <taxon>Aquicella</taxon>
    </lineage>
</organism>
<dbReference type="AlphaFoldDB" id="A0A5E4PLF4"/>
<dbReference type="InterPro" id="IPR013830">
    <property type="entry name" value="SGNH_hydro"/>
</dbReference>
<dbReference type="SUPFAM" id="SSF52266">
    <property type="entry name" value="SGNH hydrolase"/>
    <property type="match status" value="1"/>
</dbReference>
<dbReference type="Pfam" id="PF13472">
    <property type="entry name" value="Lipase_GDSL_2"/>
    <property type="match status" value="1"/>
</dbReference>
<dbReference type="Gene3D" id="3.40.50.1110">
    <property type="entry name" value="SGNH hydrolase"/>
    <property type="match status" value="1"/>
</dbReference>
<proteinExistence type="predicted"/>
<evidence type="ECO:0000259" key="1">
    <source>
        <dbReference type="Pfam" id="PF13472"/>
    </source>
</evidence>
<dbReference type="Proteomes" id="UP000324194">
    <property type="component" value="Chromosome 2"/>
</dbReference>
<dbReference type="KEGG" id="asip:AQUSIP_24700"/>